<organism evidence="1">
    <name type="scientific">freshwater sediment metagenome</name>
    <dbReference type="NCBI Taxonomy" id="556182"/>
    <lineage>
        <taxon>unclassified sequences</taxon>
        <taxon>metagenomes</taxon>
        <taxon>ecological metagenomes</taxon>
    </lineage>
</organism>
<gene>
    <name evidence="1" type="ORF">AMST5_00410</name>
</gene>
<accession>A0AA48R945</accession>
<proteinExistence type="predicted"/>
<sequence>MTDTFDVSLTRNEIAIIHKALGEHLTFLLKEWEHQERSGAADAATSLFEQADAVRTLMNKVGAAPLNLR</sequence>
<evidence type="ECO:0000313" key="1">
    <source>
        <dbReference type="EMBL" id="CAJ0851395.1"/>
    </source>
</evidence>
<dbReference type="AlphaFoldDB" id="A0AA48R945"/>
<dbReference type="EMBL" id="OY288114">
    <property type="protein sequence ID" value="CAJ0851395.1"/>
    <property type="molecule type" value="Genomic_DNA"/>
</dbReference>
<reference evidence="1" key="1">
    <citation type="submission" date="2023-07" db="EMBL/GenBank/DDBJ databases">
        <authorList>
            <person name="Pelsma A.J. K."/>
        </authorList>
    </citation>
    <scope>NUCLEOTIDE SEQUENCE</scope>
</reference>
<protein>
    <submittedName>
        <fullName evidence="1">Uncharacterized protein</fullName>
    </submittedName>
</protein>
<name>A0AA48R945_9ZZZZ</name>